<dbReference type="GeneID" id="31252388"/>
<organism evidence="1">
    <name type="scientific">Loa loa</name>
    <name type="common">Eye worm</name>
    <name type="synonym">Filaria loa</name>
    <dbReference type="NCBI Taxonomy" id="7209"/>
    <lineage>
        <taxon>Eukaryota</taxon>
        <taxon>Metazoa</taxon>
        <taxon>Ecdysozoa</taxon>
        <taxon>Nematoda</taxon>
        <taxon>Chromadorea</taxon>
        <taxon>Rhabditida</taxon>
        <taxon>Spirurina</taxon>
        <taxon>Spiruromorpha</taxon>
        <taxon>Filarioidea</taxon>
        <taxon>Onchocercidae</taxon>
        <taxon>Loa</taxon>
    </lineage>
</organism>
<proteinExistence type="predicted"/>
<evidence type="ECO:0000313" key="1">
    <source>
        <dbReference type="EMBL" id="EJD73283.1"/>
    </source>
</evidence>
<dbReference type="CTD" id="31252388"/>
<sequence>MTDVMRALTIAMNIENARKRPTNHLFANANDPIVGQRPIIHRLPFTMKHIKLNTK</sequence>
<protein>
    <submittedName>
        <fullName evidence="1">Uncharacterized protein</fullName>
    </submittedName>
</protein>
<dbReference type="EMBL" id="JH717001">
    <property type="protein sequence ID" value="EJD73283.1"/>
    <property type="molecule type" value="Genomic_DNA"/>
</dbReference>
<dbReference type="InParanoid" id="A0A1S0UCK2"/>
<feature type="non-terminal residue" evidence="1">
    <location>
        <position position="55"/>
    </location>
</feature>
<dbReference type="KEGG" id="loa:LOAG_19299"/>
<reference evidence="1" key="1">
    <citation type="submission" date="2012-04" db="EMBL/GenBank/DDBJ databases">
        <title>The Genome Sequence of Loa loa.</title>
        <authorList>
            <consortium name="The Broad Institute Genome Sequencing Platform"/>
            <consortium name="Broad Institute Genome Sequencing Center for Infectious Disease"/>
            <person name="Nutman T.B."/>
            <person name="Fink D.L."/>
            <person name="Russ C."/>
            <person name="Young S."/>
            <person name="Zeng Q."/>
            <person name="Gargeya S."/>
            <person name="Alvarado L."/>
            <person name="Berlin A."/>
            <person name="Chapman S.B."/>
            <person name="Chen Z."/>
            <person name="Freedman E."/>
            <person name="Gellesch M."/>
            <person name="Goldberg J."/>
            <person name="Griggs A."/>
            <person name="Gujja S."/>
            <person name="Heilman E.R."/>
            <person name="Heiman D."/>
            <person name="Howarth C."/>
            <person name="Mehta T."/>
            <person name="Neiman D."/>
            <person name="Pearson M."/>
            <person name="Roberts A."/>
            <person name="Saif S."/>
            <person name="Shea T."/>
            <person name="Shenoy N."/>
            <person name="Sisk P."/>
            <person name="Stolte C."/>
            <person name="Sykes S."/>
            <person name="White J."/>
            <person name="Yandava C."/>
            <person name="Haas B."/>
            <person name="Henn M.R."/>
            <person name="Nusbaum C."/>
            <person name="Birren B."/>
        </authorList>
    </citation>
    <scope>NUCLEOTIDE SEQUENCE [LARGE SCALE GENOMIC DNA]</scope>
</reference>
<gene>
    <name evidence="1" type="ORF">LOAG_19299</name>
</gene>
<accession>A0A1S0UCK2</accession>
<dbReference type="AlphaFoldDB" id="A0A1S0UCK2"/>
<name>A0A1S0UCK2_LOALO</name>
<dbReference type="RefSeq" id="XP_020304245.1">
    <property type="nucleotide sequence ID" value="XM_020451947.1"/>
</dbReference>